<gene>
    <name evidence="1" type="ORF">Golax_020412</name>
</gene>
<organism evidence="1 2">
    <name type="scientific">Gossypium laxum</name>
    <dbReference type="NCBI Taxonomy" id="34288"/>
    <lineage>
        <taxon>Eukaryota</taxon>
        <taxon>Viridiplantae</taxon>
        <taxon>Streptophyta</taxon>
        <taxon>Embryophyta</taxon>
        <taxon>Tracheophyta</taxon>
        <taxon>Spermatophyta</taxon>
        <taxon>Magnoliopsida</taxon>
        <taxon>eudicotyledons</taxon>
        <taxon>Gunneridae</taxon>
        <taxon>Pentapetalae</taxon>
        <taxon>rosids</taxon>
        <taxon>malvids</taxon>
        <taxon>Malvales</taxon>
        <taxon>Malvaceae</taxon>
        <taxon>Malvoideae</taxon>
        <taxon>Gossypium</taxon>
    </lineage>
</organism>
<accession>A0A7J9B3Q7</accession>
<dbReference type="Proteomes" id="UP000593574">
    <property type="component" value="Unassembled WGS sequence"/>
</dbReference>
<dbReference type="AlphaFoldDB" id="A0A7J9B3Q7"/>
<name>A0A7J9B3Q7_9ROSI</name>
<comment type="caution">
    <text evidence="1">The sequence shown here is derived from an EMBL/GenBank/DDBJ whole genome shotgun (WGS) entry which is preliminary data.</text>
</comment>
<keyword evidence="2" id="KW-1185">Reference proteome</keyword>
<evidence type="ECO:0000313" key="2">
    <source>
        <dbReference type="Proteomes" id="UP000593574"/>
    </source>
</evidence>
<evidence type="ECO:0000313" key="1">
    <source>
        <dbReference type="EMBL" id="MBA0730910.1"/>
    </source>
</evidence>
<protein>
    <submittedName>
        <fullName evidence="1">Uncharacterized protein</fullName>
    </submittedName>
</protein>
<reference evidence="1 2" key="1">
    <citation type="journal article" date="2019" name="Genome Biol. Evol.">
        <title>Insights into the evolution of the New World diploid cottons (Gossypium, subgenus Houzingenia) based on genome sequencing.</title>
        <authorList>
            <person name="Grover C.E."/>
            <person name="Arick M.A. 2nd"/>
            <person name="Thrash A."/>
            <person name="Conover J.L."/>
            <person name="Sanders W.S."/>
            <person name="Peterson D.G."/>
            <person name="Frelichowski J.E."/>
            <person name="Scheffler J.A."/>
            <person name="Scheffler B.E."/>
            <person name="Wendel J.F."/>
        </authorList>
    </citation>
    <scope>NUCLEOTIDE SEQUENCE [LARGE SCALE GENOMIC DNA]</scope>
    <source>
        <strain evidence="1">4</strain>
        <tissue evidence="1">Leaf</tissue>
    </source>
</reference>
<proteinExistence type="predicted"/>
<dbReference type="EMBL" id="JABEZV010447927">
    <property type="protein sequence ID" value="MBA0730910.1"/>
    <property type="molecule type" value="Genomic_DNA"/>
</dbReference>
<sequence length="57" mass="6433">MPEASVVLLENGALFLFDLTSCVNCQKLNDYDKGTKIEMLSPYDVVDEGQFLEFSRV</sequence>